<evidence type="ECO:0008006" key="5">
    <source>
        <dbReference type="Google" id="ProtNLM"/>
    </source>
</evidence>
<gene>
    <name evidence="2" type="ORF">BRADI_3g56865v3</name>
</gene>
<keyword evidence="4" id="KW-1185">Reference proteome</keyword>
<organism evidence="2">
    <name type="scientific">Brachypodium distachyon</name>
    <name type="common">Purple false brome</name>
    <name type="synonym">Trachynia distachya</name>
    <dbReference type="NCBI Taxonomy" id="15368"/>
    <lineage>
        <taxon>Eukaryota</taxon>
        <taxon>Viridiplantae</taxon>
        <taxon>Streptophyta</taxon>
        <taxon>Embryophyta</taxon>
        <taxon>Tracheophyta</taxon>
        <taxon>Spermatophyta</taxon>
        <taxon>Magnoliopsida</taxon>
        <taxon>Liliopsida</taxon>
        <taxon>Poales</taxon>
        <taxon>Poaceae</taxon>
        <taxon>BOP clade</taxon>
        <taxon>Pooideae</taxon>
        <taxon>Stipodae</taxon>
        <taxon>Brachypodieae</taxon>
        <taxon>Brachypodium</taxon>
    </lineage>
</organism>
<reference evidence="2 3" key="1">
    <citation type="journal article" date="2010" name="Nature">
        <title>Genome sequencing and analysis of the model grass Brachypodium distachyon.</title>
        <authorList>
            <consortium name="International Brachypodium Initiative"/>
        </authorList>
    </citation>
    <scope>NUCLEOTIDE SEQUENCE [LARGE SCALE GENOMIC DNA]</scope>
    <source>
        <strain evidence="2 3">Bd21</strain>
    </source>
</reference>
<feature type="signal peptide" evidence="1">
    <location>
        <begin position="1"/>
        <end position="18"/>
    </location>
</feature>
<dbReference type="Proteomes" id="UP000008810">
    <property type="component" value="Chromosome 3"/>
</dbReference>
<evidence type="ECO:0000313" key="2">
    <source>
        <dbReference type="EMBL" id="PNT69515.1"/>
    </source>
</evidence>
<dbReference type="Gramene" id="PNT69515">
    <property type="protein sequence ID" value="PNT69515"/>
    <property type="gene ID" value="BRADI_3g56865v3"/>
</dbReference>
<proteinExistence type="predicted"/>
<dbReference type="EnsemblPlants" id="PNT69515">
    <property type="protein sequence ID" value="PNT69515"/>
    <property type="gene ID" value="BRADI_3g56865v3"/>
</dbReference>
<dbReference type="EMBL" id="CM000882">
    <property type="protein sequence ID" value="PNT69515.1"/>
    <property type="molecule type" value="Genomic_DNA"/>
</dbReference>
<evidence type="ECO:0000313" key="4">
    <source>
        <dbReference type="Proteomes" id="UP000008810"/>
    </source>
</evidence>
<feature type="chain" id="PRO_5036319202" description="Knottin scorpion toxin-like domain-containing protein" evidence="1">
    <location>
        <begin position="19"/>
        <end position="89"/>
    </location>
</feature>
<reference evidence="3" key="3">
    <citation type="submission" date="2018-08" db="UniProtKB">
        <authorList>
            <consortium name="EnsemblPlants"/>
        </authorList>
    </citation>
    <scope>IDENTIFICATION</scope>
    <source>
        <strain evidence="3">cv. Bd21</strain>
    </source>
</reference>
<name>A0A2K2D5G0_BRADI</name>
<sequence>MKTAHVALLLAIALLALSSEMMSPPWRVAAAGTGPFPPETICTRKIDVGHPCNGTKCGLTCSKLQAVNSQCNEAGCLCLYYCDWPPNAN</sequence>
<dbReference type="AlphaFoldDB" id="A0A2K2D5G0"/>
<dbReference type="InParanoid" id="A0A2K2D5G0"/>
<protein>
    <recommendedName>
        <fullName evidence="5">Knottin scorpion toxin-like domain-containing protein</fullName>
    </recommendedName>
</protein>
<accession>A0A2K2D5G0</accession>
<reference evidence="2" key="2">
    <citation type="submission" date="2017-06" db="EMBL/GenBank/DDBJ databases">
        <title>WGS assembly of Brachypodium distachyon.</title>
        <authorList>
            <consortium name="The International Brachypodium Initiative"/>
            <person name="Lucas S."/>
            <person name="Harmon-Smith M."/>
            <person name="Lail K."/>
            <person name="Tice H."/>
            <person name="Grimwood J."/>
            <person name="Bruce D."/>
            <person name="Barry K."/>
            <person name="Shu S."/>
            <person name="Lindquist E."/>
            <person name="Wang M."/>
            <person name="Pitluck S."/>
            <person name="Vogel J.P."/>
            <person name="Garvin D.F."/>
            <person name="Mockler T.C."/>
            <person name="Schmutz J."/>
            <person name="Rokhsar D."/>
            <person name="Bevan M.W."/>
        </authorList>
    </citation>
    <scope>NUCLEOTIDE SEQUENCE</scope>
    <source>
        <strain evidence="2">Bd21</strain>
    </source>
</reference>
<keyword evidence="1" id="KW-0732">Signal</keyword>
<evidence type="ECO:0000313" key="3">
    <source>
        <dbReference type="EnsemblPlants" id="PNT69515"/>
    </source>
</evidence>
<evidence type="ECO:0000256" key="1">
    <source>
        <dbReference type="SAM" id="SignalP"/>
    </source>
</evidence>